<comment type="caution">
    <text evidence="2">The sequence shown here is derived from an EMBL/GenBank/DDBJ whole genome shotgun (WGS) entry which is preliminary data.</text>
</comment>
<gene>
    <name evidence="2" type="ORF">LR394_22560</name>
</gene>
<dbReference type="AlphaFoldDB" id="A0A9X1NGY1"/>
<protein>
    <submittedName>
        <fullName evidence="2">DoxX family membrane protein</fullName>
    </submittedName>
</protein>
<organism evidence="2 3">
    <name type="scientific">Kineosporia babensis</name>
    <dbReference type="NCBI Taxonomy" id="499548"/>
    <lineage>
        <taxon>Bacteria</taxon>
        <taxon>Bacillati</taxon>
        <taxon>Actinomycetota</taxon>
        <taxon>Actinomycetes</taxon>
        <taxon>Kineosporiales</taxon>
        <taxon>Kineosporiaceae</taxon>
        <taxon>Kineosporia</taxon>
    </lineage>
</organism>
<feature type="compositionally biased region" description="Basic and acidic residues" evidence="1">
    <location>
        <begin position="192"/>
        <end position="201"/>
    </location>
</feature>
<evidence type="ECO:0000256" key="1">
    <source>
        <dbReference type="SAM" id="MobiDB-lite"/>
    </source>
</evidence>
<sequence length="227" mass="23910">MTIVRRVARPLLAAPLIQSGVEAARHPGAHAEAARPVLNQVSGPLRLPNDPVMVVRAAGAVTAVAGSLLALGRLPRLSSLAIVATAPVVQPVEPFWKEKDPALRREKQATFVKTLGLIGGALLATVDTEGKPSVAYRGRKPRKAAAAAIHDAREDAAESVEQARLSGRKATKQAKKSAKQFRKDAQQAARQAAHDAGDSSRRAQRKAGKLAAKQAARAHKAARRAGL</sequence>
<evidence type="ECO:0000313" key="2">
    <source>
        <dbReference type="EMBL" id="MCD5313694.1"/>
    </source>
</evidence>
<reference evidence="2" key="1">
    <citation type="submission" date="2021-11" db="EMBL/GenBank/DDBJ databases">
        <title>Streptomyces corallinus and Kineosporia corallina sp. nov., two new coral-derived marine actinobacteria.</title>
        <authorList>
            <person name="Buangrab K."/>
            <person name="Sutthacheep M."/>
            <person name="Yeemin T."/>
            <person name="Harunari E."/>
            <person name="Igarashi Y."/>
            <person name="Sripreechasak P."/>
            <person name="Kanchanasin P."/>
            <person name="Tanasupawat S."/>
            <person name="Phongsopitanun W."/>
        </authorList>
    </citation>
    <scope>NUCLEOTIDE SEQUENCE</scope>
    <source>
        <strain evidence="2">JCM 31032</strain>
    </source>
</reference>
<feature type="region of interest" description="Disordered" evidence="1">
    <location>
        <begin position="158"/>
        <end position="227"/>
    </location>
</feature>
<accession>A0A9X1NGY1</accession>
<name>A0A9X1NGY1_9ACTN</name>
<proteinExistence type="predicted"/>
<evidence type="ECO:0000313" key="3">
    <source>
        <dbReference type="Proteomes" id="UP001138997"/>
    </source>
</evidence>
<feature type="compositionally biased region" description="Basic residues" evidence="1">
    <location>
        <begin position="216"/>
        <end position="227"/>
    </location>
</feature>
<feature type="compositionally biased region" description="Basic residues" evidence="1">
    <location>
        <begin position="166"/>
        <end position="180"/>
    </location>
</feature>
<dbReference type="Proteomes" id="UP001138997">
    <property type="component" value="Unassembled WGS sequence"/>
</dbReference>
<dbReference type="RefSeq" id="WP_231445134.1">
    <property type="nucleotide sequence ID" value="NZ_JAJOMB010000012.1"/>
</dbReference>
<keyword evidence="3" id="KW-1185">Reference proteome</keyword>
<dbReference type="EMBL" id="JAJOMB010000012">
    <property type="protein sequence ID" value="MCD5313694.1"/>
    <property type="molecule type" value="Genomic_DNA"/>
</dbReference>